<evidence type="ECO:0000256" key="1">
    <source>
        <dbReference type="SAM" id="MobiDB-lite"/>
    </source>
</evidence>
<dbReference type="AlphaFoldDB" id="A0A931IH28"/>
<comment type="caution">
    <text evidence="3">The sequence shown here is derived from an EMBL/GenBank/DDBJ whole genome shotgun (WGS) entry which is preliminary data.</text>
</comment>
<keyword evidence="2" id="KW-1133">Transmembrane helix</keyword>
<keyword evidence="2" id="KW-0472">Membrane</keyword>
<proteinExistence type="predicted"/>
<dbReference type="Proteomes" id="UP000655751">
    <property type="component" value="Unassembled WGS sequence"/>
</dbReference>
<organism evidence="3 4">
    <name type="scientific">Nocardia bovistercoris</name>
    <dbReference type="NCBI Taxonomy" id="2785916"/>
    <lineage>
        <taxon>Bacteria</taxon>
        <taxon>Bacillati</taxon>
        <taxon>Actinomycetota</taxon>
        <taxon>Actinomycetes</taxon>
        <taxon>Mycobacteriales</taxon>
        <taxon>Nocardiaceae</taxon>
        <taxon>Nocardia</taxon>
    </lineage>
</organism>
<evidence type="ECO:0008006" key="5">
    <source>
        <dbReference type="Google" id="ProtNLM"/>
    </source>
</evidence>
<evidence type="ECO:0000313" key="4">
    <source>
        <dbReference type="Proteomes" id="UP000655751"/>
    </source>
</evidence>
<accession>A0A931IH28</accession>
<gene>
    <name evidence="3" type="ORF">IT779_33705</name>
</gene>
<feature type="compositionally biased region" description="Low complexity" evidence="1">
    <location>
        <begin position="102"/>
        <end position="113"/>
    </location>
</feature>
<evidence type="ECO:0000256" key="2">
    <source>
        <dbReference type="SAM" id="Phobius"/>
    </source>
</evidence>
<evidence type="ECO:0000313" key="3">
    <source>
        <dbReference type="EMBL" id="MBH0781241.1"/>
    </source>
</evidence>
<dbReference type="EMBL" id="JADMLG010000022">
    <property type="protein sequence ID" value="MBH0781241.1"/>
    <property type="molecule type" value="Genomic_DNA"/>
</dbReference>
<sequence length="259" mass="26643">MAIRSIPQPPFSAELLADLHAGNVAPEVSARLWTVVHADSEASEYLQGLDEVSCRLRALADDDAILHPMPVDVADRLERFLEDLEPASDADASTGSAHPRPVDAAAGPAANGSAPVVELRARRGTRLRWLAAAAAVLAVVAGAGVTARLLSTDDTPPTAQPPTTGDDRIGDDLTVTAALAALGRNDVSGPLANRTALTNCVHAAGLDRPVLGSTDMTYQGSRAVLILLAGPRTPKITALVVGPGCGAGDPQVRKITDIG</sequence>
<name>A0A931IH28_9NOCA</name>
<keyword evidence="2" id="KW-0812">Transmembrane</keyword>
<feature type="transmembrane region" description="Helical" evidence="2">
    <location>
        <begin position="129"/>
        <end position="150"/>
    </location>
</feature>
<feature type="region of interest" description="Disordered" evidence="1">
    <location>
        <begin position="87"/>
        <end position="113"/>
    </location>
</feature>
<reference evidence="3" key="1">
    <citation type="submission" date="2020-11" db="EMBL/GenBank/DDBJ databases">
        <title>Nocardia NEAU-351.nov., a novel actinomycete isolated from the cow dung.</title>
        <authorList>
            <person name="Zhang X."/>
        </authorList>
    </citation>
    <scope>NUCLEOTIDE SEQUENCE</scope>
    <source>
        <strain evidence="3">NEAU-351</strain>
    </source>
</reference>
<keyword evidence="4" id="KW-1185">Reference proteome</keyword>
<dbReference type="RefSeq" id="WP_196153527.1">
    <property type="nucleotide sequence ID" value="NZ_JADMLG010000022.1"/>
</dbReference>
<protein>
    <recommendedName>
        <fullName evidence="5">Anti-sigma-M factor RsmA</fullName>
    </recommendedName>
</protein>